<gene>
    <name evidence="9" type="primary">LOC104782830</name>
</gene>
<dbReference type="GeneID" id="104782830"/>
<evidence type="ECO:0000259" key="7">
    <source>
        <dbReference type="PROSITE" id="PS50888"/>
    </source>
</evidence>
<dbReference type="CDD" id="cd11393">
    <property type="entry name" value="bHLH_AtbHLH_like"/>
    <property type="match status" value="1"/>
</dbReference>
<keyword evidence="8" id="KW-1185">Reference proteome</keyword>
<keyword evidence="4" id="KW-0804">Transcription</keyword>
<protein>
    <submittedName>
        <fullName evidence="9">Transcription factor bHLH129-like isoform X1</fullName>
    </submittedName>
</protein>
<comment type="subcellular location">
    <subcellularLocation>
        <location evidence="1">Nucleus</location>
    </subcellularLocation>
</comment>
<reference evidence="9" key="2">
    <citation type="submission" date="2025-08" db="UniProtKB">
        <authorList>
            <consortium name="RefSeq"/>
        </authorList>
    </citation>
    <scope>IDENTIFICATION</scope>
    <source>
        <tissue evidence="9">Leaf</tissue>
    </source>
</reference>
<dbReference type="Pfam" id="PF00010">
    <property type="entry name" value="HLH"/>
    <property type="match status" value="1"/>
</dbReference>
<feature type="compositionally biased region" description="Low complexity" evidence="6">
    <location>
        <begin position="65"/>
        <end position="78"/>
    </location>
</feature>
<evidence type="ECO:0000256" key="6">
    <source>
        <dbReference type="SAM" id="MobiDB-lite"/>
    </source>
</evidence>
<evidence type="ECO:0000256" key="2">
    <source>
        <dbReference type="ARBA" id="ARBA00023015"/>
    </source>
</evidence>
<reference evidence="8" key="1">
    <citation type="journal article" date="2014" name="Nat. Commun.">
        <title>The emerging biofuel crop Camelina sativa retains a highly undifferentiated hexaploid genome structure.</title>
        <authorList>
            <person name="Kagale S."/>
            <person name="Koh C."/>
            <person name="Nixon J."/>
            <person name="Bollina V."/>
            <person name="Clarke W.E."/>
            <person name="Tuteja R."/>
            <person name="Spillane C."/>
            <person name="Robinson S.J."/>
            <person name="Links M.G."/>
            <person name="Clarke C."/>
            <person name="Higgins E.E."/>
            <person name="Huebert T."/>
            <person name="Sharpe A.G."/>
            <person name="Parkin I.A."/>
        </authorList>
    </citation>
    <scope>NUCLEOTIDE SEQUENCE [LARGE SCALE GENOMIC DNA]</scope>
    <source>
        <strain evidence="8">cv. DH55</strain>
    </source>
</reference>
<dbReference type="Proteomes" id="UP000694864">
    <property type="component" value="Chromosome 4"/>
</dbReference>
<dbReference type="InterPro" id="IPR045843">
    <property type="entry name" value="IND-like"/>
</dbReference>
<keyword evidence="2" id="KW-0805">Transcription regulation</keyword>
<evidence type="ECO:0000256" key="1">
    <source>
        <dbReference type="ARBA" id="ARBA00004123"/>
    </source>
</evidence>
<organism evidence="8 9">
    <name type="scientific">Camelina sativa</name>
    <name type="common">False flax</name>
    <name type="synonym">Myagrum sativum</name>
    <dbReference type="NCBI Taxonomy" id="90675"/>
    <lineage>
        <taxon>Eukaryota</taxon>
        <taxon>Viridiplantae</taxon>
        <taxon>Streptophyta</taxon>
        <taxon>Embryophyta</taxon>
        <taxon>Tracheophyta</taxon>
        <taxon>Spermatophyta</taxon>
        <taxon>Magnoliopsida</taxon>
        <taxon>eudicotyledons</taxon>
        <taxon>Gunneridae</taxon>
        <taxon>Pentapetalae</taxon>
        <taxon>rosids</taxon>
        <taxon>malvids</taxon>
        <taxon>Brassicales</taxon>
        <taxon>Brassicaceae</taxon>
        <taxon>Camelineae</taxon>
        <taxon>Camelina</taxon>
    </lineage>
</organism>
<dbReference type="SMART" id="SM00353">
    <property type="entry name" value="HLH"/>
    <property type="match status" value="1"/>
</dbReference>
<dbReference type="Gene3D" id="4.10.280.10">
    <property type="entry name" value="Helix-loop-helix DNA-binding domain"/>
    <property type="match status" value="1"/>
</dbReference>
<accession>A0ABM0YUS3</accession>
<dbReference type="InterPro" id="IPR036638">
    <property type="entry name" value="HLH_DNA-bd_sf"/>
</dbReference>
<evidence type="ECO:0000256" key="4">
    <source>
        <dbReference type="ARBA" id="ARBA00023163"/>
    </source>
</evidence>
<evidence type="ECO:0000256" key="5">
    <source>
        <dbReference type="ARBA" id="ARBA00023242"/>
    </source>
</evidence>
<dbReference type="InterPro" id="IPR045239">
    <property type="entry name" value="bHLH95_bHLH"/>
</dbReference>
<feature type="region of interest" description="Disordered" evidence="6">
    <location>
        <begin position="1"/>
        <end position="143"/>
    </location>
</feature>
<feature type="compositionally biased region" description="Gly residues" evidence="6">
    <location>
        <begin position="105"/>
        <end position="119"/>
    </location>
</feature>
<evidence type="ECO:0000313" key="9">
    <source>
        <dbReference type="RefSeq" id="XP_010506173.1"/>
    </source>
</evidence>
<evidence type="ECO:0000313" key="8">
    <source>
        <dbReference type="Proteomes" id="UP000694864"/>
    </source>
</evidence>
<dbReference type="PANTHER" id="PTHR16223:SF177">
    <property type="entry name" value="TRANSCRIPTION FACTOR BHLH129"/>
    <property type="match status" value="1"/>
</dbReference>
<proteinExistence type="predicted"/>
<dbReference type="SUPFAM" id="SSF47459">
    <property type="entry name" value="HLH, helix-loop-helix DNA-binding domain"/>
    <property type="match status" value="1"/>
</dbReference>
<dbReference type="RefSeq" id="XP_010506173.1">
    <property type="nucleotide sequence ID" value="XM_010507871.2"/>
</dbReference>
<keyword evidence="3" id="KW-0238">DNA-binding</keyword>
<name>A0ABM0YUS3_CAMSA</name>
<keyword evidence="5" id="KW-0539">Nucleus</keyword>
<dbReference type="InterPro" id="IPR011598">
    <property type="entry name" value="bHLH_dom"/>
</dbReference>
<feature type="domain" description="BHLH" evidence="7">
    <location>
        <begin position="237"/>
        <end position="287"/>
    </location>
</feature>
<evidence type="ECO:0000256" key="3">
    <source>
        <dbReference type="ARBA" id="ARBA00023125"/>
    </source>
</evidence>
<feature type="compositionally biased region" description="Polar residues" evidence="6">
    <location>
        <begin position="1"/>
        <end position="10"/>
    </location>
</feature>
<dbReference type="PROSITE" id="PS50888">
    <property type="entry name" value="BHLH"/>
    <property type="match status" value="1"/>
</dbReference>
<dbReference type="PANTHER" id="PTHR16223">
    <property type="entry name" value="TRANSCRIPTION FACTOR BHLH83-RELATED"/>
    <property type="match status" value="1"/>
</dbReference>
<sequence>MYPPKSSKSSAPDGVDSDINQYESAAGATRDFSSLGPQTHHPLPPPRQQQHNPNVVGHYISGEPSSVGFDSGASSSSLFRHRSSPAGFYDQHLPTDPNGFSLGRPNGGYGGGGGGGGERGPSRLKSELRFSGGSSSHQEHNSLPRISEVEAAAAAIDGVASSSMNFGNDHTNNWDNSSSHISFTIDQPGKRSKNSDFFTLETQFSMPQTSLEMARMENLMNIPEDSVPCRVRAKRGFATHPRSIAERERRTRISGKLKKLQELVPNMDKQTSYADMLDLAVEHIKGLQHQVEVRPYISSIYVVQSDMFSNGRKVTGKGNGEMYLWGMQEAMIMNDMFPSMSYK</sequence>